<name>A0A9D9EBA4_9SPIR</name>
<dbReference type="AlphaFoldDB" id="A0A9D9EBA4"/>
<keyword evidence="3 4" id="KW-0732">Signal</keyword>
<evidence type="ECO:0000256" key="3">
    <source>
        <dbReference type="ARBA" id="ARBA00022729"/>
    </source>
</evidence>
<dbReference type="Pfam" id="PF13416">
    <property type="entry name" value="SBP_bac_8"/>
    <property type="match status" value="1"/>
</dbReference>
<comment type="caution">
    <text evidence="5">The sequence shown here is derived from an EMBL/GenBank/DDBJ whole genome shotgun (WGS) entry which is preliminary data.</text>
</comment>
<dbReference type="InterPro" id="IPR006059">
    <property type="entry name" value="SBP"/>
</dbReference>
<gene>
    <name evidence="5" type="ORF">IAC42_06515</name>
</gene>
<dbReference type="Gene3D" id="3.40.190.10">
    <property type="entry name" value="Periplasmic binding protein-like II"/>
    <property type="match status" value="2"/>
</dbReference>
<dbReference type="CDD" id="cd13585">
    <property type="entry name" value="PBP2_TMBP_like"/>
    <property type="match status" value="1"/>
</dbReference>
<dbReference type="GO" id="GO:1901982">
    <property type="term" value="F:maltose binding"/>
    <property type="evidence" value="ECO:0007669"/>
    <property type="project" value="TreeGrafter"/>
</dbReference>
<protein>
    <submittedName>
        <fullName evidence="5">Sugar ABC transporter substrate-binding protein</fullName>
    </submittedName>
</protein>
<feature type="signal peptide" evidence="4">
    <location>
        <begin position="1"/>
        <end position="20"/>
    </location>
</feature>
<keyword evidence="2" id="KW-0813">Transport</keyword>
<dbReference type="GO" id="GO:0015768">
    <property type="term" value="P:maltose transport"/>
    <property type="evidence" value="ECO:0007669"/>
    <property type="project" value="TreeGrafter"/>
</dbReference>
<evidence type="ECO:0000256" key="4">
    <source>
        <dbReference type="SAM" id="SignalP"/>
    </source>
</evidence>
<sequence>MKRVFSLMALVLSIAGMLFAGGGAESTEAPASAENPLTIKIANYAILESGYEDFWNGVKEGFEARYPQYRIEWVTAPYGEILNQVINMAGGGDRVDVIFGEEAWVPQLYASGLAAPVTGMIDEDFLADFDPAVMDVFTIDGDIYGVPLYVSPFILYYNTELFEQAGLDPANPPKTYDEMLAAAEKLSQLTDANGNKVYAFGQTTASVVISGNALISMIYNFGGDVFTEDGQLNVDNEGFRQAFEMLALLDEKGYNPQNAKLKDLRNLFALGQLAMYYDQSWGFNGVTSINPDAVSFTASAAPLAGGDGTGEAVLCSHCFILVDNGDAHNEAVNTFVQYVISEEVLNDYMSSVTPAYPAKQSMSDMEAVANSGVLKGASESISNVKKVPYVSAMSDISLDLCTLAQAVTVSNTPVDEAIAAFVRSASVKI</sequence>
<proteinExistence type="inferred from homology"/>
<feature type="chain" id="PRO_5039041867" evidence="4">
    <location>
        <begin position="21"/>
        <end position="429"/>
    </location>
</feature>
<evidence type="ECO:0000256" key="2">
    <source>
        <dbReference type="ARBA" id="ARBA00022448"/>
    </source>
</evidence>
<dbReference type="GO" id="GO:0055052">
    <property type="term" value="C:ATP-binding cassette (ABC) transporter complex, substrate-binding subunit-containing"/>
    <property type="evidence" value="ECO:0007669"/>
    <property type="project" value="TreeGrafter"/>
</dbReference>
<accession>A0A9D9EBA4</accession>
<dbReference type="PANTHER" id="PTHR30061">
    <property type="entry name" value="MALTOSE-BINDING PERIPLASMIC PROTEIN"/>
    <property type="match status" value="1"/>
</dbReference>
<evidence type="ECO:0000256" key="1">
    <source>
        <dbReference type="ARBA" id="ARBA00008520"/>
    </source>
</evidence>
<dbReference type="PANTHER" id="PTHR30061:SF50">
    <property type="entry name" value="MALTOSE_MALTODEXTRIN-BINDING PERIPLASMIC PROTEIN"/>
    <property type="match status" value="1"/>
</dbReference>
<evidence type="ECO:0000313" key="6">
    <source>
        <dbReference type="Proteomes" id="UP000823633"/>
    </source>
</evidence>
<evidence type="ECO:0000313" key="5">
    <source>
        <dbReference type="EMBL" id="MBO8443396.1"/>
    </source>
</evidence>
<dbReference type="Proteomes" id="UP000823633">
    <property type="component" value="Unassembled WGS sequence"/>
</dbReference>
<organism evidence="5 6">
    <name type="scientific">Candidatus Aphodenecus pullistercoris</name>
    <dbReference type="NCBI Taxonomy" id="2840669"/>
    <lineage>
        <taxon>Bacteria</taxon>
        <taxon>Pseudomonadati</taxon>
        <taxon>Spirochaetota</taxon>
        <taxon>Spirochaetia</taxon>
        <taxon>Spirochaetales</taxon>
        <taxon>Candidatus Aphodenecus</taxon>
    </lineage>
</organism>
<reference evidence="5" key="1">
    <citation type="submission" date="2020-10" db="EMBL/GenBank/DDBJ databases">
        <authorList>
            <person name="Gilroy R."/>
        </authorList>
    </citation>
    <scope>NUCLEOTIDE SEQUENCE</scope>
    <source>
        <strain evidence="5">11167</strain>
    </source>
</reference>
<dbReference type="SUPFAM" id="SSF53850">
    <property type="entry name" value="Periplasmic binding protein-like II"/>
    <property type="match status" value="1"/>
</dbReference>
<reference evidence="5" key="2">
    <citation type="journal article" date="2021" name="PeerJ">
        <title>Extensive microbial diversity within the chicken gut microbiome revealed by metagenomics and culture.</title>
        <authorList>
            <person name="Gilroy R."/>
            <person name="Ravi A."/>
            <person name="Getino M."/>
            <person name="Pursley I."/>
            <person name="Horton D.L."/>
            <person name="Alikhan N.F."/>
            <person name="Baker D."/>
            <person name="Gharbi K."/>
            <person name="Hall N."/>
            <person name="Watson M."/>
            <person name="Adriaenssens E.M."/>
            <person name="Foster-Nyarko E."/>
            <person name="Jarju S."/>
            <person name="Secka A."/>
            <person name="Antonio M."/>
            <person name="Oren A."/>
            <person name="Chaudhuri R.R."/>
            <person name="La Ragione R."/>
            <person name="Hildebrand F."/>
            <person name="Pallen M.J."/>
        </authorList>
    </citation>
    <scope>NUCLEOTIDE SEQUENCE</scope>
    <source>
        <strain evidence="5">11167</strain>
    </source>
</reference>
<dbReference type="GO" id="GO:0042956">
    <property type="term" value="P:maltodextrin transmembrane transport"/>
    <property type="evidence" value="ECO:0007669"/>
    <property type="project" value="TreeGrafter"/>
</dbReference>
<comment type="similarity">
    <text evidence="1">Belongs to the bacterial solute-binding protein 1 family.</text>
</comment>
<dbReference type="EMBL" id="JADIMU010000042">
    <property type="protein sequence ID" value="MBO8443396.1"/>
    <property type="molecule type" value="Genomic_DNA"/>
</dbReference>